<dbReference type="Proteomes" id="UP001293254">
    <property type="component" value="Unassembled WGS sequence"/>
</dbReference>
<organism evidence="2 3">
    <name type="scientific">Sesamum alatum</name>
    <dbReference type="NCBI Taxonomy" id="300844"/>
    <lineage>
        <taxon>Eukaryota</taxon>
        <taxon>Viridiplantae</taxon>
        <taxon>Streptophyta</taxon>
        <taxon>Embryophyta</taxon>
        <taxon>Tracheophyta</taxon>
        <taxon>Spermatophyta</taxon>
        <taxon>Magnoliopsida</taxon>
        <taxon>eudicotyledons</taxon>
        <taxon>Gunneridae</taxon>
        <taxon>Pentapetalae</taxon>
        <taxon>asterids</taxon>
        <taxon>lamiids</taxon>
        <taxon>Lamiales</taxon>
        <taxon>Pedaliaceae</taxon>
        <taxon>Sesamum</taxon>
    </lineage>
</organism>
<evidence type="ECO:0000313" key="3">
    <source>
        <dbReference type="Proteomes" id="UP001293254"/>
    </source>
</evidence>
<dbReference type="EMBL" id="JACGWO010000009">
    <property type="protein sequence ID" value="KAK4420114.1"/>
    <property type="molecule type" value="Genomic_DNA"/>
</dbReference>
<feature type="domain" description="Zinc knuckle CX2CX4HX4C" evidence="1">
    <location>
        <begin position="51"/>
        <end position="97"/>
    </location>
</feature>
<reference evidence="2" key="2">
    <citation type="journal article" date="2024" name="Plant">
        <title>Genomic evolution and insights into agronomic trait innovations of Sesamum species.</title>
        <authorList>
            <person name="Miao H."/>
            <person name="Wang L."/>
            <person name="Qu L."/>
            <person name="Liu H."/>
            <person name="Sun Y."/>
            <person name="Le M."/>
            <person name="Wang Q."/>
            <person name="Wei S."/>
            <person name="Zheng Y."/>
            <person name="Lin W."/>
            <person name="Duan Y."/>
            <person name="Cao H."/>
            <person name="Xiong S."/>
            <person name="Wang X."/>
            <person name="Wei L."/>
            <person name="Li C."/>
            <person name="Ma Q."/>
            <person name="Ju M."/>
            <person name="Zhao R."/>
            <person name="Li G."/>
            <person name="Mu C."/>
            <person name="Tian Q."/>
            <person name="Mei H."/>
            <person name="Zhang T."/>
            <person name="Gao T."/>
            <person name="Zhang H."/>
        </authorList>
    </citation>
    <scope>NUCLEOTIDE SEQUENCE</scope>
    <source>
        <strain evidence="2">3651</strain>
    </source>
</reference>
<gene>
    <name evidence="2" type="ORF">Salat_2424300</name>
</gene>
<sequence>MYYFHSGLALLDSLDDDEISRMNRALSFTQEEEKGLVIPRELWAGGARVSLDVRRPLFRKTKIRSLGQEMVITFAYERLGNFCYLCGILGHMEKFCDLRYGDDFVDLGLDTPYGP</sequence>
<dbReference type="Pfam" id="PF14392">
    <property type="entry name" value="zf-CCHC_4"/>
    <property type="match status" value="1"/>
</dbReference>
<name>A0AAE1XY40_9LAMI</name>
<proteinExistence type="predicted"/>
<accession>A0AAE1XY40</accession>
<comment type="caution">
    <text evidence="2">The sequence shown here is derived from an EMBL/GenBank/DDBJ whole genome shotgun (WGS) entry which is preliminary data.</text>
</comment>
<dbReference type="AlphaFoldDB" id="A0AAE1XY40"/>
<keyword evidence="3" id="KW-1185">Reference proteome</keyword>
<evidence type="ECO:0000259" key="1">
    <source>
        <dbReference type="Pfam" id="PF14392"/>
    </source>
</evidence>
<evidence type="ECO:0000313" key="2">
    <source>
        <dbReference type="EMBL" id="KAK4420114.1"/>
    </source>
</evidence>
<dbReference type="InterPro" id="IPR025836">
    <property type="entry name" value="Zn_knuckle_CX2CX4HX4C"/>
</dbReference>
<reference evidence="2" key="1">
    <citation type="submission" date="2020-06" db="EMBL/GenBank/DDBJ databases">
        <authorList>
            <person name="Li T."/>
            <person name="Hu X."/>
            <person name="Zhang T."/>
            <person name="Song X."/>
            <person name="Zhang H."/>
            <person name="Dai N."/>
            <person name="Sheng W."/>
            <person name="Hou X."/>
            <person name="Wei L."/>
        </authorList>
    </citation>
    <scope>NUCLEOTIDE SEQUENCE</scope>
    <source>
        <strain evidence="2">3651</strain>
        <tissue evidence="2">Leaf</tissue>
    </source>
</reference>
<protein>
    <recommendedName>
        <fullName evidence="1">Zinc knuckle CX2CX4HX4C domain-containing protein</fullName>
    </recommendedName>
</protein>